<evidence type="ECO:0000256" key="1">
    <source>
        <dbReference type="SAM" id="MobiDB-lite"/>
    </source>
</evidence>
<comment type="caution">
    <text evidence="2">The sequence shown here is derived from an EMBL/GenBank/DDBJ whole genome shotgun (WGS) entry which is preliminary data.</text>
</comment>
<feature type="compositionally biased region" description="Polar residues" evidence="1">
    <location>
        <begin position="117"/>
        <end position="138"/>
    </location>
</feature>
<feature type="compositionally biased region" description="Polar residues" evidence="1">
    <location>
        <begin position="228"/>
        <end position="240"/>
    </location>
</feature>
<feature type="compositionally biased region" description="Polar residues" evidence="1">
    <location>
        <begin position="22"/>
        <end position="37"/>
    </location>
</feature>
<feature type="compositionally biased region" description="Polar residues" evidence="1">
    <location>
        <begin position="247"/>
        <end position="257"/>
    </location>
</feature>
<gene>
    <name evidence="2" type="ORF">A1Q1_02075</name>
</gene>
<dbReference type="KEGG" id="tasa:A1Q1_02075"/>
<dbReference type="AlphaFoldDB" id="J4ULA3"/>
<sequence>MSEEGSWWRRLGSAFQPRSEHNAPSQSTSNVGNVGRAQNTGVGFAALSVRSTASHRHRRSALENVRSTSSSQLAAPSSDLAPPLSILPPRSPSTPPSTQRKQQLHRQLPKSCPSSPPRSTLTPQPQQRSASGPSCTPTAQVQPGGAASPPPASSPQPPSQPQVQISSPQPRHPSPQPPSQSLQSEREQTSPSPRSTPVRHRHPSTIAEEGTPTPSPPSDRGKIPVSSPPTAATTSAQSLQPGHLPSSPGTPATSGHSRASPGSPFSTTRSKRSLSLPRPVSVILSSPASISRASQRQQSPSPTNTPPRVSKDDYYHQRTHGSHYIMHPSHRRRASSTGSLAEAANLLATRNQYSATLTSLVSMGYSKQRAEEALWKHPTKAAAYLEHQDHAGQDILIGDCEWCIPWLGLAHMIEVGTPPKPKLKPQPKPETVTTAPKKIEKPILVENPRDGGSTPAPAAAKQETPSPSKSEDSEAPKIGITTPTKNSKRKSTLSQTSAYSQETAADSIVPVIGHANGENCQICKTAVGGVCQWSDWGWEHGKWELEFFNEE</sequence>
<feature type="compositionally biased region" description="Polar residues" evidence="1">
    <location>
        <begin position="492"/>
        <end position="501"/>
    </location>
</feature>
<feature type="compositionally biased region" description="Basic and acidic residues" evidence="1">
    <location>
        <begin position="437"/>
        <end position="449"/>
    </location>
</feature>
<organism evidence="2 3">
    <name type="scientific">Trichosporon asahii var. asahii (strain ATCC 90039 / CBS 2479 / JCM 2466 / KCTC 7840 / NBRC 103889/ NCYC 2677 / UAMH 7654)</name>
    <name type="common">Yeast</name>
    <dbReference type="NCBI Taxonomy" id="1186058"/>
    <lineage>
        <taxon>Eukaryota</taxon>
        <taxon>Fungi</taxon>
        <taxon>Dikarya</taxon>
        <taxon>Basidiomycota</taxon>
        <taxon>Agaricomycotina</taxon>
        <taxon>Tremellomycetes</taxon>
        <taxon>Trichosporonales</taxon>
        <taxon>Trichosporonaceae</taxon>
        <taxon>Trichosporon</taxon>
    </lineage>
</organism>
<feature type="region of interest" description="Disordered" evidence="1">
    <location>
        <begin position="1"/>
        <end position="37"/>
    </location>
</feature>
<proteinExistence type="predicted"/>
<dbReference type="GeneID" id="25985589"/>
<accession>J4ULA3</accession>
<dbReference type="RefSeq" id="XP_014184080.1">
    <property type="nucleotide sequence ID" value="XM_014328605.1"/>
</dbReference>
<name>J4ULA3_TRIAS</name>
<evidence type="ECO:0000313" key="3">
    <source>
        <dbReference type="Proteomes" id="UP000002748"/>
    </source>
</evidence>
<feature type="compositionally biased region" description="Low complexity" evidence="1">
    <location>
        <begin position="285"/>
        <end position="302"/>
    </location>
</feature>
<feature type="compositionally biased region" description="Pro residues" evidence="1">
    <location>
        <begin position="148"/>
        <end position="160"/>
    </location>
</feature>
<feature type="region of interest" description="Disordered" evidence="1">
    <location>
        <begin position="417"/>
        <end position="501"/>
    </location>
</feature>
<feature type="region of interest" description="Disordered" evidence="1">
    <location>
        <begin position="50"/>
        <end position="314"/>
    </location>
</feature>
<feature type="compositionally biased region" description="Low complexity" evidence="1">
    <location>
        <begin position="67"/>
        <end position="84"/>
    </location>
</feature>
<evidence type="ECO:0000313" key="2">
    <source>
        <dbReference type="EMBL" id="EJT52740.1"/>
    </source>
</evidence>
<feature type="compositionally biased region" description="Pro residues" evidence="1">
    <location>
        <begin position="418"/>
        <end position="428"/>
    </location>
</feature>
<feature type="compositionally biased region" description="Pro residues" evidence="1">
    <location>
        <begin position="85"/>
        <end position="95"/>
    </location>
</feature>
<dbReference type="VEuPathDB" id="FungiDB:A1Q1_02075"/>
<protein>
    <submittedName>
        <fullName evidence="2">Uncharacterized protein</fullName>
    </submittedName>
</protein>
<dbReference type="EMBL" id="ALBS01000018">
    <property type="protein sequence ID" value="EJT52740.1"/>
    <property type="molecule type" value="Genomic_DNA"/>
</dbReference>
<reference evidence="2 3" key="1">
    <citation type="journal article" date="2012" name="Eukaryot. Cell">
        <title>Draft genome sequence of CBS 2479, the standard type strain of Trichosporon asahii.</title>
        <authorList>
            <person name="Yang R.Y."/>
            <person name="Li H.T."/>
            <person name="Zhu H."/>
            <person name="Zhou G.P."/>
            <person name="Wang M."/>
            <person name="Wang L."/>
        </authorList>
    </citation>
    <scope>NUCLEOTIDE SEQUENCE [LARGE SCALE GENOMIC DNA]</scope>
    <source>
        <strain evidence="3">ATCC 90039 / CBS 2479 / JCM 2466 / KCTC 7840 / NCYC 2677 / UAMH 7654</strain>
    </source>
</reference>
<dbReference type="Proteomes" id="UP000002748">
    <property type="component" value="Unassembled WGS sequence"/>
</dbReference>
<dbReference type="HOGENOM" id="CLU_494479_0_0_1"/>